<dbReference type="RefSeq" id="WP_043393697.1">
    <property type="nucleotide sequence ID" value="NZ_JPMI01000075.1"/>
</dbReference>
<sequence>MSGLLRCYSFHSVKGGVGKSTLSVLTALGLAQRGAQVTLVDMDLTGTSLADVLPLEAPAWEDLEPSAALALLRPPTGFLSHEETRDRMELRDELASEAIERDPEGAEALVPRCVPFLNDFLLFATPDWDEQRDVDIRTMLWRMQGVPHESLRVVPSSALPSDLDRTLPVIFDENHSGFLEGRLEYLLEALVPGQGEAVVVVDTPPTIPGLSRAVLSLALRLSREPKRPLADDGFMPERLRAARVEWTAFLVGSMDLQDIRAANRWLSQVGEEERPHVRFLVNRIQEGDEHQLQELLKDRIGHEPNPLLNAPAHVKDDRMLRFFRSAAVPAIPDSALGFLEEG</sequence>
<comment type="caution">
    <text evidence="3">The sequence shown here is derived from an EMBL/GenBank/DDBJ whole genome shotgun (WGS) entry which is preliminary data.</text>
</comment>
<keyword evidence="2" id="KW-0067">ATP-binding</keyword>
<evidence type="ECO:0000313" key="4">
    <source>
        <dbReference type="Proteomes" id="UP000028547"/>
    </source>
</evidence>
<gene>
    <name evidence="3" type="ORF">Q664_12065</name>
</gene>
<dbReference type="GO" id="GO:0016887">
    <property type="term" value="F:ATP hydrolysis activity"/>
    <property type="evidence" value="ECO:0007669"/>
    <property type="project" value="TreeGrafter"/>
</dbReference>
<proteinExistence type="predicted"/>
<dbReference type="GO" id="GO:0005829">
    <property type="term" value="C:cytosol"/>
    <property type="evidence" value="ECO:0007669"/>
    <property type="project" value="TreeGrafter"/>
</dbReference>
<dbReference type="InterPro" id="IPR050625">
    <property type="entry name" value="ParA/MinD_ATPase"/>
</dbReference>
<dbReference type="InterPro" id="IPR027417">
    <property type="entry name" value="P-loop_NTPase"/>
</dbReference>
<dbReference type="GO" id="GO:0051782">
    <property type="term" value="P:negative regulation of cell division"/>
    <property type="evidence" value="ECO:0007669"/>
    <property type="project" value="TreeGrafter"/>
</dbReference>
<dbReference type="GO" id="GO:0005524">
    <property type="term" value="F:ATP binding"/>
    <property type="evidence" value="ECO:0007669"/>
    <property type="project" value="UniProtKB-KW"/>
</dbReference>
<dbReference type="Gene3D" id="3.40.50.300">
    <property type="entry name" value="P-loop containing nucleotide triphosphate hydrolases"/>
    <property type="match status" value="1"/>
</dbReference>
<evidence type="ECO:0000256" key="2">
    <source>
        <dbReference type="ARBA" id="ARBA00022840"/>
    </source>
</evidence>
<dbReference type="EMBL" id="JPMI01000075">
    <property type="protein sequence ID" value="KFA93009.1"/>
    <property type="molecule type" value="Genomic_DNA"/>
</dbReference>
<accession>A0A084SX24</accession>
<organism evidence="3 4">
    <name type="scientific">Archangium violaceum Cb vi76</name>
    <dbReference type="NCBI Taxonomy" id="1406225"/>
    <lineage>
        <taxon>Bacteria</taxon>
        <taxon>Pseudomonadati</taxon>
        <taxon>Myxococcota</taxon>
        <taxon>Myxococcia</taxon>
        <taxon>Myxococcales</taxon>
        <taxon>Cystobacterineae</taxon>
        <taxon>Archangiaceae</taxon>
        <taxon>Archangium</taxon>
    </lineage>
</organism>
<dbReference type="AlphaFoldDB" id="A0A084SX24"/>
<protein>
    <recommendedName>
        <fullName evidence="5">CobQ/CobB/MinD/ParA nucleotide binding domain-containing protein</fullName>
    </recommendedName>
</protein>
<dbReference type="GO" id="GO:0009898">
    <property type="term" value="C:cytoplasmic side of plasma membrane"/>
    <property type="evidence" value="ECO:0007669"/>
    <property type="project" value="TreeGrafter"/>
</dbReference>
<dbReference type="Pfam" id="PF10609">
    <property type="entry name" value="ParA"/>
    <property type="match status" value="1"/>
</dbReference>
<dbReference type="InterPro" id="IPR033756">
    <property type="entry name" value="YlxH/NBP35"/>
</dbReference>
<evidence type="ECO:0000256" key="1">
    <source>
        <dbReference type="ARBA" id="ARBA00022741"/>
    </source>
</evidence>
<reference evidence="3 4" key="1">
    <citation type="submission" date="2014-07" db="EMBL/GenBank/DDBJ databases">
        <title>Draft Genome Sequence of Gephyronic Acid Producer, Cystobacter violaceus Strain Cb vi76.</title>
        <authorList>
            <person name="Stevens D.C."/>
            <person name="Young J."/>
            <person name="Carmichael R."/>
            <person name="Tan J."/>
            <person name="Taylor R.E."/>
        </authorList>
    </citation>
    <scope>NUCLEOTIDE SEQUENCE [LARGE SCALE GENOMIC DNA]</scope>
    <source>
        <strain evidence="3 4">Cb vi76</strain>
    </source>
</reference>
<evidence type="ECO:0008006" key="5">
    <source>
        <dbReference type="Google" id="ProtNLM"/>
    </source>
</evidence>
<dbReference type="Proteomes" id="UP000028547">
    <property type="component" value="Unassembled WGS sequence"/>
</dbReference>
<name>A0A084SX24_9BACT</name>
<dbReference type="PANTHER" id="PTHR43384:SF6">
    <property type="entry name" value="SEPTUM SITE-DETERMINING PROTEIN MIND HOMOLOG, CHLOROPLASTIC"/>
    <property type="match status" value="1"/>
</dbReference>
<dbReference type="PANTHER" id="PTHR43384">
    <property type="entry name" value="SEPTUM SITE-DETERMINING PROTEIN MIND HOMOLOG, CHLOROPLASTIC-RELATED"/>
    <property type="match status" value="1"/>
</dbReference>
<evidence type="ECO:0000313" key="3">
    <source>
        <dbReference type="EMBL" id="KFA93009.1"/>
    </source>
</evidence>
<keyword evidence="1" id="KW-0547">Nucleotide-binding</keyword>
<dbReference type="SUPFAM" id="SSF52540">
    <property type="entry name" value="P-loop containing nucleoside triphosphate hydrolases"/>
    <property type="match status" value="1"/>
</dbReference>